<dbReference type="InterPro" id="IPR013783">
    <property type="entry name" value="Ig-like_fold"/>
</dbReference>
<dbReference type="Proteomes" id="UP001648503">
    <property type="component" value="Unassembled WGS sequence"/>
</dbReference>
<dbReference type="Pfam" id="PF07250">
    <property type="entry name" value="Glyoxal_oxid_N"/>
    <property type="match status" value="1"/>
</dbReference>
<evidence type="ECO:0000256" key="3">
    <source>
        <dbReference type="SAM" id="SignalP"/>
    </source>
</evidence>
<dbReference type="InterPro" id="IPR015202">
    <property type="entry name" value="GO-like_E_set"/>
</dbReference>
<dbReference type="Gene3D" id="2.60.40.10">
    <property type="entry name" value="Immunoglobulins"/>
    <property type="match status" value="1"/>
</dbReference>
<evidence type="ECO:0000256" key="2">
    <source>
        <dbReference type="SAM" id="Phobius"/>
    </source>
</evidence>
<proteinExistence type="predicted"/>
<evidence type="ECO:0000313" key="6">
    <source>
        <dbReference type="EMBL" id="KAH6585552.1"/>
    </source>
</evidence>
<protein>
    <recommendedName>
        <fullName evidence="8">Galactose oxidase-like Early set domain-containing protein</fullName>
    </recommendedName>
</protein>
<dbReference type="PANTHER" id="PTHR32208">
    <property type="entry name" value="SECRETED PROTEIN-RELATED"/>
    <property type="match status" value="1"/>
</dbReference>
<dbReference type="Gene3D" id="2.130.10.80">
    <property type="entry name" value="Galactose oxidase/kelch, beta-propeller"/>
    <property type="match status" value="1"/>
</dbReference>
<organism evidence="6 7">
    <name type="scientific">Batrachochytrium salamandrivorans</name>
    <dbReference type="NCBI Taxonomy" id="1357716"/>
    <lineage>
        <taxon>Eukaryota</taxon>
        <taxon>Fungi</taxon>
        <taxon>Fungi incertae sedis</taxon>
        <taxon>Chytridiomycota</taxon>
        <taxon>Chytridiomycota incertae sedis</taxon>
        <taxon>Chytridiomycetes</taxon>
        <taxon>Rhizophydiales</taxon>
        <taxon>Rhizophydiales incertae sedis</taxon>
        <taxon>Batrachochytrium</taxon>
    </lineage>
</organism>
<dbReference type="InterPro" id="IPR011043">
    <property type="entry name" value="Gal_Oxase/kelch_b-propeller"/>
</dbReference>
<keyword evidence="2" id="KW-0472">Membrane</keyword>
<gene>
    <name evidence="6" type="ORF">BASA50_001161</name>
</gene>
<evidence type="ECO:0000259" key="4">
    <source>
        <dbReference type="Pfam" id="PF07250"/>
    </source>
</evidence>
<keyword evidence="2" id="KW-1133">Transmembrane helix</keyword>
<feature type="domain" description="Glyoxal oxidase N-terminal" evidence="4">
    <location>
        <begin position="98"/>
        <end position="439"/>
    </location>
</feature>
<dbReference type="InterPro" id="IPR009880">
    <property type="entry name" value="Glyoxal_oxidase_N"/>
</dbReference>
<dbReference type="CDD" id="cd02851">
    <property type="entry name" value="E_set_GO_C"/>
    <property type="match status" value="1"/>
</dbReference>
<keyword evidence="1 3" id="KW-0732">Signal</keyword>
<keyword evidence="7" id="KW-1185">Reference proteome</keyword>
<feature type="signal peptide" evidence="3">
    <location>
        <begin position="1"/>
        <end position="34"/>
    </location>
</feature>
<dbReference type="SUPFAM" id="SSF81296">
    <property type="entry name" value="E set domains"/>
    <property type="match status" value="1"/>
</dbReference>
<feature type="transmembrane region" description="Helical" evidence="2">
    <location>
        <begin position="619"/>
        <end position="642"/>
    </location>
</feature>
<feature type="chain" id="PRO_5047052494" description="Galactose oxidase-like Early set domain-containing protein" evidence="3">
    <location>
        <begin position="35"/>
        <end position="643"/>
    </location>
</feature>
<evidence type="ECO:0008006" key="8">
    <source>
        <dbReference type="Google" id="ProtNLM"/>
    </source>
</evidence>
<feature type="domain" description="Galactose oxidase-like Early set" evidence="5">
    <location>
        <begin position="482"/>
        <end position="577"/>
    </location>
</feature>
<dbReference type="SUPFAM" id="SSF50965">
    <property type="entry name" value="Galactose oxidase, central domain"/>
    <property type="match status" value="1"/>
</dbReference>
<dbReference type="EMBL" id="JAFCIX010000580">
    <property type="protein sequence ID" value="KAH6585552.1"/>
    <property type="molecule type" value="Genomic_DNA"/>
</dbReference>
<dbReference type="Pfam" id="PF09118">
    <property type="entry name" value="GO-like_E_set"/>
    <property type="match status" value="1"/>
</dbReference>
<keyword evidence="2" id="KW-0812">Transmembrane</keyword>
<dbReference type="PANTHER" id="PTHR32208:SF21">
    <property type="entry name" value="LOW QUALITY PROTEIN: ALDEHYDE OXIDASE GLOX-LIKE"/>
    <property type="match status" value="1"/>
</dbReference>
<dbReference type="InterPro" id="IPR014756">
    <property type="entry name" value="Ig_E-set"/>
</dbReference>
<accession>A0ABQ8ESC0</accession>
<evidence type="ECO:0000259" key="5">
    <source>
        <dbReference type="Pfam" id="PF09118"/>
    </source>
</evidence>
<evidence type="ECO:0000256" key="1">
    <source>
        <dbReference type="ARBA" id="ARBA00022729"/>
    </source>
</evidence>
<dbReference type="InterPro" id="IPR037293">
    <property type="entry name" value="Gal_Oxidase_central_sf"/>
</dbReference>
<reference evidence="6 7" key="1">
    <citation type="submission" date="2021-02" db="EMBL/GenBank/DDBJ databases">
        <title>Variation within the Batrachochytrium salamandrivorans European outbreak.</title>
        <authorList>
            <person name="Kelly M."/>
            <person name="Pasmans F."/>
            <person name="Shea T.P."/>
            <person name="Munoz J.F."/>
            <person name="Carranza S."/>
            <person name="Cuomo C.A."/>
            <person name="Martel A."/>
        </authorList>
    </citation>
    <scope>NUCLEOTIDE SEQUENCE [LARGE SCALE GENOMIC DNA]</scope>
    <source>
        <strain evidence="6 7">AMFP18/2</strain>
    </source>
</reference>
<evidence type="ECO:0000313" key="7">
    <source>
        <dbReference type="Proteomes" id="UP001648503"/>
    </source>
</evidence>
<name>A0ABQ8ESC0_9FUNG</name>
<sequence length="643" mass="69624">MLSRPTGHTMVSSTSVHTVWLSLALLALPLATTAQSLGVWSPSGSAGVTCIHTMLLPNSKLVCNERPHTFYPTNPNTNGMVSTEIDLLNGASIASFAPWVSKFTPLAVDTSPFCGGHSIMANGSILQIGGDSTGILSDGTNNTYPDGRRGRRIYNPCTTGQPDCVGQWVTLPDMSTERWYPTVATLADGSQIIIGGITYNIDYNRLNSSENNPTYEYWPPKTGAWPRTLPILSWAFPFMLYPMVFTMPSERVFLFVSNKTVVIDPKTDQLSYTVPDMPALDHMPWVYPYAPTMTVMPMTIKNNFQFTLQICGGSKKSSFGASSMCWRINPDDANPVWTRVDDLPSPRVMVDSIILPDGKVLYVNGAGGGVSGGDAGFVENAYNPVMAPDLYDPEAPAGKQFTTLAPATNYRLYHSGVVLLESGHVITTGSEMDNYDDYWTANKTECRPYNVLTYNPTCKQPFNYNLERFAPPYLQAAEKLGRPVISTIPPSITHKSTFIIGVSSPVKDIARVTFIRYTTTTHQTNTDQRFIELKILYTSDSSIVVQAPDLPGQAPPGNWMLFLLDNNGIPSVAKTVNLHIGPVTTIAPPTGAASFVPSPKTSPTVGAGASKNGASRTEYGFGGMAIGSVLIITALISMGGSLF</sequence>
<comment type="caution">
    <text evidence="6">The sequence shown here is derived from an EMBL/GenBank/DDBJ whole genome shotgun (WGS) entry which is preliminary data.</text>
</comment>